<dbReference type="GO" id="GO:0048476">
    <property type="term" value="C:Holliday junction resolvase complex"/>
    <property type="evidence" value="ECO:0007669"/>
    <property type="project" value="UniProtKB-UniRule"/>
</dbReference>
<feature type="domain" description="Helix-hairpin-helix DNA-binding motif class 1" evidence="8">
    <location>
        <begin position="108"/>
        <end position="127"/>
    </location>
</feature>
<sequence length="233" mass="23198">MIGRVTGRLGYRASDHALIDAGGVGYVVYCSERTLAALPGQGEWVSLFTEMLVREDAITLFGFLTLAEREWHRLLTSVQGIGAKGAMAILGTLGADGVGRAISLGDASAIKAAPGVGPKTANRVIMELRDKAPSVLALGAAGATPAMGPATAGPAPAAGPPEAPPQDAAAMAFRPAPEVAPMAGARADALSALVNLGYGHGDAATAVAEAEDAGAADAAGLIRGALRLLAPKG</sequence>
<evidence type="ECO:0000256" key="6">
    <source>
        <dbReference type="HAMAP-Rule" id="MF_00031"/>
    </source>
</evidence>
<evidence type="ECO:0000259" key="8">
    <source>
        <dbReference type="SMART" id="SM00278"/>
    </source>
</evidence>
<keyword evidence="2 6" id="KW-0227">DNA damage</keyword>
<dbReference type="Pfam" id="PF07499">
    <property type="entry name" value="RuvA_C"/>
    <property type="match status" value="1"/>
</dbReference>
<dbReference type="SUPFAM" id="SSF50249">
    <property type="entry name" value="Nucleic acid-binding proteins"/>
    <property type="match status" value="1"/>
</dbReference>
<comment type="function">
    <text evidence="6">The RuvA-RuvB-RuvC complex processes Holliday junction (HJ) DNA during genetic recombination and DNA repair, while the RuvA-RuvB complex plays an important role in the rescue of blocked DNA replication forks via replication fork reversal (RFR). RuvA specifically binds to HJ cruciform DNA, conferring on it an open structure. The RuvB hexamer acts as an ATP-dependent pump, pulling dsDNA into and through the RuvAB complex. HJ branch migration allows RuvC to scan DNA until it finds its consensus sequence, where it cleaves and resolves the cruciform DNA.</text>
</comment>
<dbReference type="InterPro" id="IPR013849">
    <property type="entry name" value="DNA_helicase_Holl-junc_RuvA_I"/>
</dbReference>
<dbReference type="InterPro" id="IPR010994">
    <property type="entry name" value="RuvA_2-like"/>
</dbReference>
<comment type="caution">
    <text evidence="9">The sequence shown here is derived from an EMBL/GenBank/DDBJ whole genome shotgun (WGS) entry which is preliminary data.</text>
</comment>
<evidence type="ECO:0000256" key="5">
    <source>
        <dbReference type="ARBA" id="ARBA00023204"/>
    </source>
</evidence>
<dbReference type="Gene3D" id="2.40.50.140">
    <property type="entry name" value="Nucleic acid-binding proteins"/>
    <property type="match status" value="1"/>
</dbReference>
<dbReference type="SUPFAM" id="SSF47781">
    <property type="entry name" value="RuvA domain 2-like"/>
    <property type="match status" value="1"/>
</dbReference>
<dbReference type="Pfam" id="PF14520">
    <property type="entry name" value="HHH_5"/>
    <property type="match status" value="1"/>
</dbReference>
<comment type="domain">
    <text evidence="6">Has three domains with a flexible linker between the domains II and III and assumes an 'L' shape. Domain III is highly mobile and contacts RuvB.</text>
</comment>
<evidence type="ECO:0000313" key="9">
    <source>
        <dbReference type="EMBL" id="MSU88424.1"/>
    </source>
</evidence>
<dbReference type="GO" id="GO:0006310">
    <property type="term" value="P:DNA recombination"/>
    <property type="evidence" value="ECO:0007669"/>
    <property type="project" value="UniProtKB-UniRule"/>
</dbReference>
<dbReference type="HAMAP" id="MF_00031">
    <property type="entry name" value="DNA_HJ_migration_RuvA"/>
    <property type="match status" value="1"/>
</dbReference>
<feature type="region of interest" description="Domain I" evidence="6">
    <location>
        <begin position="1"/>
        <end position="64"/>
    </location>
</feature>
<dbReference type="Gene3D" id="1.10.150.20">
    <property type="entry name" value="5' to 3' exonuclease, C-terminal subdomain"/>
    <property type="match status" value="1"/>
</dbReference>
<dbReference type="InterPro" id="IPR003583">
    <property type="entry name" value="Hlx-hairpin-Hlx_DNA-bd_motif"/>
</dbReference>
<keyword evidence="10" id="KW-1185">Reference proteome</keyword>
<feature type="compositionally biased region" description="Low complexity" evidence="7">
    <location>
        <begin position="147"/>
        <end position="156"/>
    </location>
</feature>
<feature type="region of interest" description="Domain III" evidence="6">
    <location>
        <begin position="168"/>
        <end position="233"/>
    </location>
</feature>
<dbReference type="InterPro" id="IPR012340">
    <property type="entry name" value="NA-bd_OB-fold"/>
</dbReference>
<protein>
    <recommendedName>
        <fullName evidence="6">Holliday junction branch migration complex subunit RuvA</fullName>
    </recommendedName>
</protein>
<feature type="domain" description="Helix-hairpin-helix DNA-binding motif class 1" evidence="8">
    <location>
        <begin position="73"/>
        <end position="92"/>
    </location>
</feature>
<name>A0A6L5YXM1_9RHOB</name>
<dbReference type="SUPFAM" id="SSF46929">
    <property type="entry name" value="DNA helicase RuvA subunit, C-terminal domain"/>
    <property type="match status" value="1"/>
</dbReference>
<gene>
    <name evidence="6 9" type="primary">ruvA</name>
    <name evidence="9" type="ORF">GE300_02185</name>
</gene>
<dbReference type="EMBL" id="WIND01000001">
    <property type="protein sequence ID" value="MSU88424.1"/>
    <property type="molecule type" value="Genomic_DNA"/>
</dbReference>
<evidence type="ECO:0000256" key="7">
    <source>
        <dbReference type="SAM" id="MobiDB-lite"/>
    </source>
</evidence>
<keyword evidence="3 6" id="KW-0238">DNA-binding</keyword>
<feature type="region of interest" description="Disordered" evidence="7">
    <location>
        <begin position="147"/>
        <end position="168"/>
    </location>
</feature>
<accession>A0A6L5YXM1</accession>
<dbReference type="GO" id="GO:0005737">
    <property type="term" value="C:cytoplasm"/>
    <property type="evidence" value="ECO:0007669"/>
    <property type="project" value="UniProtKB-SubCell"/>
</dbReference>
<dbReference type="Pfam" id="PF01330">
    <property type="entry name" value="RuvA_N"/>
    <property type="match status" value="1"/>
</dbReference>
<evidence type="ECO:0000256" key="1">
    <source>
        <dbReference type="ARBA" id="ARBA00022490"/>
    </source>
</evidence>
<dbReference type="Gene3D" id="1.10.8.10">
    <property type="entry name" value="DNA helicase RuvA subunit, C-terminal domain"/>
    <property type="match status" value="1"/>
</dbReference>
<comment type="subunit">
    <text evidence="6">Homotetramer. Forms an RuvA(8)-RuvB(12)-Holliday junction (HJ) complex. HJ DNA is sandwiched between 2 RuvA tetramers; dsDNA enters through RuvA and exits via RuvB. An RuvB hexamer assembles on each DNA strand where it exits the tetramer. Each RuvB hexamer is contacted by two RuvA subunits (via domain III) on 2 adjacent RuvB subunits; this complex drives branch migration. In the full resolvosome a probable DNA-RuvA(4)-RuvB(12)-RuvC(2) complex forms which resolves the HJ.</text>
</comment>
<evidence type="ECO:0000313" key="10">
    <source>
        <dbReference type="Proteomes" id="UP000474957"/>
    </source>
</evidence>
<dbReference type="SMART" id="SM00278">
    <property type="entry name" value="HhH1"/>
    <property type="match status" value="2"/>
</dbReference>
<dbReference type="RefSeq" id="WP_154444470.1">
    <property type="nucleotide sequence ID" value="NZ_WIND01000001.1"/>
</dbReference>
<keyword evidence="4 6" id="KW-0233">DNA recombination</keyword>
<organism evidence="9 10">
    <name type="scientific">Halovulum marinum</name>
    <dbReference type="NCBI Taxonomy" id="2662447"/>
    <lineage>
        <taxon>Bacteria</taxon>
        <taxon>Pseudomonadati</taxon>
        <taxon>Pseudomonadota</taxon>
        <taxon>Alphaproteobacteria</taxon>
        <taxon>Rhodobacterales</taxon>
        <taxon>Paracoccaceae</taxon>
        <taxon>Halovulum</taxon>
    </lineage>
</organism>
<dbReference type="NCBIfam" id="TIGR00084">
    <property type="entry name" value="ruvA"/>
    <property type="match status" value="1"/>
</dbReference>
<dbReference type="CDD" id="cd14332">
    <property type="entry name" value="UBA_RuvA_C"/>
    <property type="match status" value="1"/>
</dbReference>
<reference evidence="9 10" key="1">
    <citation type="submission" date="2019-10" db="EMBL/GenBank/DDBJ databases">
        <title>Cognatihalovulum marinum gen. nov. sp. nov., a new member of the family Rhodobacteraceae isolated from deep seawater of the Northwest Indian Ocean.</title>
        <authorList>
            <person name="Ruan C."/>
            <person name="Wang J."/>
            <person name="Zheng X."/>
            <person name="Song L."/>
            <person name="Zhu Y."/>
            <person name="Huang Y."/>
            <person name="Lu Z."/>
            <person name="Du W."/>
            <person name="Huang L."/>
            <person name="Dai X."/>
        </authorList>
    </citation>
    <scope>NUCLEOTIDE SEQUENCE [LARGE SCALE GENOMIC DNA]</scope>
    <source>
        <strain evidence="9 10">2CG4</strain>
    </source>
</reference>
<comment type="subcellular location">
    <subcellularLocation>
        <location evidence="6">Cytoplasm</location>
    </subcellularLocation>
</comment>
<dbReference type="GO" id="GO:0009379">
    <property type="term" value="C:Holliday junction helicase complex"/>
    <property type="evidence" value="ECO:0007669"/>
    <property type="project" value="InterPro"/>
</dbReference>
<comment type="similarity">
    <text evidence="6">Belongs to the RuvA family.</text>
</comment>
<dbReference type="AlphaFoldDB" id="A0A6L5YXM1"/>
<dbReference type="GO" id="GO:0000400">
    <property type="term" value="F:four-way junction DNA binding"/>
    <property type="evidence" value="ECO:0007669"/>
    <property type="project" value="UniProtKB-UniRule"/>
</dbReference>
<keyword evidence="1 6" id="KW-0963">Cytoplasm</keyword>
<keyword evidence="5 6" id="KW-0234">DNA repair</keyword>
<evidence type="ECO:0000256" key="4">
    <source>
        <dbReference type="ARBA" id="ARBA00023172"/>
    </source>
</evidence>
<evidence type="ECO:0000256" key="3">
    <source>
        <dbReference type="ARBA" id="ARBA00023125"/>
    </source>
</evidence>
<dbReference type="InterPro" id="IPR036267">
    <property type="entry name" value="RuvA_C_sf"/>
</dbReference>
<evidence type="ECO:0000256" key="2">
    <source>
        <dbReference type="ARBA" id="ARBA00022763"/>
    </source>
</evidence>
<dbReference type="GO" id="GO:0006281">
    <property type="term" value="P:DNA repair"/>
    <property type="evidence" value="ECO:0007669"/>
    <property type="project" value="UniProtKB-UniRule"/>
</dbReference>
<dbReference type="Proteomes" id="UP000474957">
    <property type="component" value="Unassembled WGS sequence"/>
</dbReference>
<comment type="caution">
    <text evidence="6">Lacks conserved residue(s) required for the propagation of feature annotation.</text>
</comment>
<dbReference type="InterPro" id="IPR011114">
    <property type="entry name" value="RuvA_C"/>
</dbReference>
<proteinExistence type="inferred from homology"/>
<dbReference type="GO" id="GO:0005524">
    <property type="term" value="F:ATP binding"/>
    <property type="evidence" value="ECO:0007669"/>
    <property type="project" value="InterPro"/>
</dbReference>
<dbReference type="InterPro" id="IPR000085">
    <property type="entry name" value="RuvA"/>
</dbReference>
<dbReference type="GO" id="GO:0009378">
    <property type="term" value="F:four-way junction helicase activity"/>
    <property type="evidence" value="ECO:0007669"/>
    <property type="project" value="InterPro"/>
</dbReference>